<gene>
    <name evidence="2" type="ORF">GKD88_12160</name>
    <name evidence="1" type="ORF">GKE08_12490</name>
</gene>
<dbReference type="Proteomes" id="UP000433575">
    <property type="component" value="Unassembled WGS sequence"/>
</dbReference>
<dbReference type="Gene3D" id="1.10.10.10">
    <property type="entry name" value="Winged helix-like DNA-binding domain superfamily/Winged helix DNA-binding domain"/>
    <property type="match status" value="1"/>
</dbReference>
<evidence type="ECO:0000313" key="2">
    <source>
        <dbReference type="EMBL" id="MSC33874.1"/>
    </source>
</evidence>
<dbReference type="EMBL" id="WKPI01000023">
    <property type="protein sequence ID" value="MSC33874.1"/>
    <property type="molecule type" value="Genomic_DNA"/>
</dbReference>
<dbReference type="EMBL" id="WKPJ01000021">
    <property type="protein sequence ID" value="MSA90144.1"/>
    <property type="molecule type" value="Genomic_DNA"/>
</dbReference>
<reference evidence="3 4" key="1">
    <citation type="journal article" date="2019" name="Nat. Med.">
        <title>A library of human gut bacterial isolates paired with longitudinal multiomics data enables mechanistic microbiome research.</title>
        <authorList>
            <person name="Poyet M."/>
            <person name="Groussin M."/>
            <person name="Gibbons S.M."/>
            <person name="Avila-Pacheco J."/>
            <person name="Jiang X."/>
            <person name="Kearney S.M."/>
            <person name="Perrotta A.R."/>
            <person name="Berdy B."/>
            <person name="Zhao S."/>
            <person name="Lieberman T.D."/>
            <person name="Swanson P.K."/>
            <person name="Smith M."/>
            <person name="Roesemann S."/>
            <person name="Alexander J.E."/>
            <person name="Rich S.A."/>
            <person name="Livny J."/>
            <person name="Vlamakis H."/>
            <person name="Clish C."/>
            <person name="Bullock K."/>
            <person name="Deik A."/>
            <person name="Scott J."/>
            <person name="Pierce K.A."/>
            <person name="Xavier R.J."/>
            <person name="Alm E.J."/>
        </authorList>
    </citation>
    <scope>NUCLEOTIDE SEQUENCE [LARGE SCALE GENOMIC DNA]</scope>
    <source>
        <strain evidence="1 3">BIOML-A4</strain>
        <strain evidence="2 4">BIOML-A5</strain>
    </source>
</reference>
<dbReference type="SUPFAM" id="SSF46785">
    <property type="entry name" value="Winged helix' DNA-binding domain"/>
    <property type="match status" value="1"/>
</dbReference>
<organism evidence="1 3">
    <name type="scientific">Holdemania massiliensis</name>
    <dbReference type="NCBI Taxonomy" id="1468449"/>
    <lineage>
        <taxon>Bacteria</taxon>
        <taxon>Bacillati</taxon>
        <taxon>Bacillota</taxon>
        <taxon>Erysipelotrichia</taxon>
        <taxon>Erysipelotrichales</taxon>
        <taxon>Erysipelotrichaceae</taxon>
        <taxon>Holdemania</taxon>
    </lineage>
</organism>
<dbReference type="InterPro" id="IPR036388">
    <property type="entry name" value="WH-like_DNA-bd_sf"/>
</dbReference>
<dbReference type="RefSeq" id="WP_154239320.1">
    <property type="nucleotide sequence ID" value="NZ_WKPI01000023.1"/>
</dbReference>
<dbReference type="Proteomes" id="UP000480929">
    <property type="component" value="Unassembled WGS sequence"/>
</dbReference>
<dbReference type="OrthoDB" id="6501901at2"/>
<evidence type="ECO:0000313" key="4">
    <source>
        <dbReference type="Proteomes" id="UP000480929"/>
    </source>
</evidence>
<proteinExistence type="predicted"/>
<dbReference type="InterPro" id="IPR036390">
    <property type="entry name" value="WH_DNA-bd_sf"/>
</dbReference>
<name>A0A6N7S8C5_9FIRM</name>
<evidence type="ECO:0000313" key="1">
    <source>
        <dbReference type="EMBL" id="MSA90144.1"/>
    </source>
</evidence>
<accession>A0A6N7S8C5</accession>
<comment type="caution">
    <text evidence="1">The sequence shown here is derived from an EMBL/GenBank/DDBJ whole genome shotgun (WGS) entry which is preliminary data.</text>
</comment>
<protein>
    <submittedName>
        <fullName evidence="1">ROK family protein</fullName>
    </submittedName>
</protein>
<keyword evidence="4" id="KW-1185">Reference proteome</keyword>
<sequence length="331" mass="36976">MADAATLKQLNLQKIRNAFLEGEPFSKTELAEKTGLSFPTVGKIIDEMVNSHQLQIVGMWNSSGGRCSRIYQYNPDFRNAIALILEGPRLDWFVLDSLGMTKNQGRIEIESDSDLFDTLAGLLLQARRQEPSLCGFCLGIAANTNGETVQQSFEYPQLKGINLLKELECVSGLKGSLGNDMWISAEGCWQRCRMNDQTTLISFYLGSCGFGSSFVIGGKTLKGAHQVAGEIELLPWIRKEGLNMNAWPETLPKAILHCILTYAIITDPDFIQLYTHPFFIQHFDEIQTQLNTCFTGVQPPVLLLSDDFRADYEIGLSRRAMQLMNAMESSL</sequence>
<evidence type="ECO:0000313" key="3">
    <source>
        <dbReference type="Proteomes" id="UP000433575"/>
    </source>
</evidence>
<dbReference type="AlphaFoldDB" id="A0A6N7S8C5"/>
<dbReference type="Gene3D" id="3.30.420.40">
    <property type="match status" value="2"/>
</dbReference>